<dbReference type="EMBL" id="JARTLD010000065">
    <property type="protein sequence ID" value="MED5020262.1"/>
    <property type="molecule type" value="Genomic_DNA"/>
</dbReference>
<keyword evidence="6" id="KW-1185">Reference proteome</keyword>
<sequence>MNLELQMIGTGSAFAKSYFNNNALLQDGEFTLLIDCGVTAPLALHQLGKSFEDIDAVLITHIHADHVGGLEELAFKMKFTYKRKIKLYIAETLTQILWDHSLKGGLYQAGEIASLEDLFEVCPLVPGKPYELSEHIRIELIRTEHIPGKNSYSLYVNDHIFYSADMIHHPELLKHLVEDRGCSVIFHDCQLEGPGVVHTTLTELMALPEEIRRIVHLMHYGDNKDEFVGRTGEMVFMEQGRTYLL</sequence>
<dbReference type="Proteomes" id="UP001343257">
    <property type="component" value="Unassembled WGS sequence"/>
</dbReference>
<dbReference type="RefSeq" id="WP_328281562.1">
    <property type="nucleotide sequence ID" value="NZ_JARTLD010000065.1"/>
</dbReference>
<proteinExistence type="predicted"/>
<evidence type="ECO:0000256" key="3">
    <source>
        <dbReference type="ARBA" id="ARBA00048505"/>
    </source>
</evidence>
<comment type="function">
    <text evidence="2">Counteracts the endogenous Pycsar antiviral defense system. Phosphodiesterase that enables metal-dependent hydrolysis of host cyclic nucleotide Pycsar defense signals such as cCMP and cUMP.</text>
</comment>
<evidence type="ECO:0000313" key="5">
    <source>
        <dbReference type="EMBL" id="MED5020262.1"/>
    </source>
</evidence>
<feature type="domain" description="Metallo-beta-lactamase" evidence="4">
    <location>
        <begin position="19"/>
        <end position="219"/>
    </location>
</feature>
<evidence type="ECO:0000313" key="6">
    <source>
        <dbReference type="Proteomes" id="UP001343257"/>
    </source>
</evidence>
<name>A0ABU6Q134_9BACL</name>
<evidence type="ECO:0000256" key="1">
    <source>
        <dbReference type="ARBA" id="ARBA00034221"/>
    </source>
</evidence>
<dbReference type="InterPro" id="IPR001279">
    <property type="entry name" value="Metallo-B-lactamas"/>
</dbReference>
<reference evidence="5 6" key="1">
    <citation type="submission" date="2023-03" db="EMBL/GenBank/DDBJ databases">
        <title>Bacillus Genome Sequencing.</title>
        <authorList>
            <person name="Dunlap C."/>
        </authorList>
    </citation>
    <scope>NUCLEOTIDE SEQUENCE [LARGE SCALE GENOMIC DNA]</scope>
    <source>
        <strain evidence="5 6">NRS-52</strain>
    </source>
</reference>
<dbReference type="InterPro" id="IPR036866">
    <property type="entry name" value="RibonucZ/Hydroxyglut_hydro"/>
</dbReference>
<dbReference type="SMART" id="SM00849">
    <property type="entry name" value="Lactamase_B"/>
    <property type="match status" value="1"/>
</dbReference>
<comment type="catalytic activity">
    <reaction evidence="3">
        <text>3',5'-cyclic UMP + H2O = UMP + H(+)</text>
        <dbReference type="Rhea" id="RHEA:70575"/>
        <dbReference type="ChEBI" id="CHEBI:15377"/>
        <dbReference type="ChEBI" id="CHEBI:15378"/>
        <dbReference type="ChEBI" id="CHEBI:57865"/>
        <dbReference type="ChEBI" id="CHEBI:184387"/>
    </reaction>
    <physiologicalReaction direction="left-to-right" evidence="3">
        <dbReference type="Rhea" id="RHEA:70576"/>
    </physiologicalReaction>
</comment>
<dbReference type="Gene3D" id="3.60.15.10">
    <property type="entry name" value="Ribonuclease Z/Hydroxyacylglutathione hydrolase-like"/>
    <property type="match status" value="1"/>
</dbReference>
<gene>
    <name evidence="5" type="ORF">P9847_23615</name>
</gene>
<protein>
    <submittedName>
        <fullName evidence="5">MBL fold metallo-hydrolase</fullName>
    </submittedName>
</protein>
<organism evidence="5 6">
    <name type="scientific">Paenibacillus chibensis</name>
    <dbReference type="NCBI Taxonomy" id="59846"/>
    <lineage>
        <taxon>Bacteria</taxon>
        <taxon>Bacillati</taxon>
        <taxon>Bacillota</taxon>
        <taxon>Bacilli</taxon>
        <taxon>Bacillales</taxon>
        <taxon>Paenibacillaceae</taxon>
        <taxon>Paenibacillus</taxon>
    </lineage>
</organism>
<dbReference type="SUPFAM" id="SSF56281">
    <property type="entry name" value="Metallo-hydrolase/oxidoreductase"/>
    <property type="match status" value="1"/>
</dbReference>
<evidence type="ECO:0000259" key="4">
    <source>
        <dbReference type="SMART" id="SM00849"/>
    </source>
</evidence>
<dbReference type="PANTHER" id="PTHR42663">
    <property type="entry name" value="HYDROLASE C777.06C-RELATED-RELATED"/>
    <property type="match status" value="1"/>
</dbReference>
<dbReference type="Pfam" id="PF23023">
    <property type="entry name" value="Anti-Pycsar_Apyc1"/>
    <property type="match status" value="1"/>
</dbReference>
<evidence type="ECO:0000256" key="2">
    <source>
        <dbReference type="ARBA" id="ARBA00034301"/>
    </source>
</evidence>
<comment type="caution">
    <text evidence="5">The sequence shown here is derived from an EMBL/GenBank/DDBJ whole genome shotgun (WGS) entry which is preliminary data.</text>
</comment>
<accession>A0ABU6Q134</accession>
<dbReference type="PANTHER" id="PTHR42663:SF6">
    <property type="entry name" value="HYDROLASE C777.06C-RELATED"/>
    <property type="match status" value="1"/>
</dbReference>
<comment type="catalytic activity">
    <reaction evidence="1">
        <text>3',5'-cyclic CMP + H2O = CMP + H(+)</text>
        <dbReference type="Rhea" id="RHEA:72675"/>
        <dbReference type="ChEBI" id="CHEBI:15377"/>
        <dbReference type="ChEBI" id="CHEBI:15378"/>
        <dbReference type="ChEBI" id="CHEBI:58003"/>
        <dbReference type="ChEBI" id="CHEBI:60377"/>
    </reaction>
    <physiologicalReaction direction="left-to-right" evidence="1">
        <dbReference type="Rhea" id="RHEA:72676"/>
    </physiologicalReaction>
</comment>